<comment type="caution">
    <text evidence="9">The sequence shown here is derived from an EMBL/GenBank/DDBJ whole genome shotgun (WGS) entry which is preliminary data.</text>
</comment>
<evidence type="ECO:0000313" key="9">
    <source>
        <dbReference type="EMBL" id="KAF0836627.1"/>
    </source>
</evidence>
<evidence type="ECO:0000256" key="6">
    <source>
        <dbReference type="ARBA" id="ARBA00022842"/>
    </source>
</evidence>
<evidence type="ECO:0000256" key="7">
    <source>
        <dbReference type="ARBA" id="ARBA00038093"/>
    </source>
</evidence>
<dbReference type="InterPro" id="IPR002716">
    <property type="entry name" value="PIN_dom"/>
</dbReference>
<evidence type="ECO:0000256" key="5">
    <source>
        <dbReference type="ARBA" id="ARBA00022801"/>
    </source>
</evidence>
<feature type="domain" description="PIN" evidence="8">
    <location>
        <begin position="20"/>
        <end position="134"/>
    </location>
</feature>
<comment type="cofactor">
    <cofactor evidence="1">
        <name>Mg(2+)</name>
        <dbReference type="ChEBI" id="CHEBI:18420"/>
    </cofactor>
</comment>
<keyword evidence="5" id="KW-0378">Hydrolase</keyword>
<keyword evidence="10" id="KW-1185">Reference proteome</keyword>
<accession>A0ABQ6YFZ0</accession>
<evidence type="ECO:0000256" key="2">
    <source>
        <dbReference type="ARBA" id="ARBA00022649"/>
    </source>
</evidence>
<evidence type="ECO:0000256" key="4">
    <source>
        <dbReference type="ARBA" id="ARBA00022723"/>
    </source>
</evidence>
<reference evidence="9 10" key="1">
    <citation type="submission" date="2019-07" db="EMBL/GenBank/DDBJ databases">
        <title>Genomic Encyclopedia of Type Strains, Phase IV (KMG-IV): sequencing the most valuable type-strain genomes for metagenomic binning, comparative biology and taxonomic classification.</title>
        <authorList>
            <person name="Goeker M."/>
        </authorList>
    </citation>
    <scope>NUCLEOTIDE SEQUENCE [LARGE SCALE GENOMIC DNA]</scope>
    <source>
        <strain evidence="9 10">DSM 44831</strain>
    </source>
</reference>
<dbReference type="InterPro" id="IPR029060">
    <property type="entry name" value="PIN-like_dom_sf"/>
</dbReference>
<evidence type="ECO:0000259" key="8">
    <source>
        <dbReference type="Pfam" id="PF01850"/>
    </source>
</evidence>
<gene>
    <name evidence="9" type="ORF">FNL39_11335</name>
</gene>
<evidence type="ECO:0000313" key="10">
    <source>
        <dbReference type="Proteomes" id="UP000798951"/>
    </source>
</evidence>
<dbReference type="SUPFAM" id="SSF88723">
    <property type="entry name" value="PIN domain-like"/>
    <property type="match status" value="1"/>
</dbReference>
<dbReference type="PANTHER" id="PTHR33653">
    <property type="entry name" value="RIBONUCLEASE VAPC2"/>
    <property type="match status" value="1"/>
</dbReference>
<dbReference type="CDD" id="cd09854">
    <property type="entry name" value="PIN_VapC-like"/>
    <property type="match status" value="1"/>
</dbReference>
<protein>
    <recommendedName>
        <fullName evidence="8">PIN domain-containing protein</fullName>
    </recommendedName>
</protein>
<sequence length="150" mass="16741">MRSWRCCVTESVTALRRTTLVDSCVLIDVLDGDPTWEQWSASELSAARNSGRVVINPLIYAEVSIGYSTKEAVEAALPPQAFEREPLPWDAAFLAARAFLAYRRRGGEKRSPLPDFYIGAHAAISGYRLLTRDAARYRSYFPTVEVISPV</sequence>
<keyword evidence="2" id="KW-1277">Toxin-antitoxin system</keyword>
<dbReference type="PANTHER" id="PTHR33653:SF1">
    <property type="entry name" value="RIBONUCLEASE VAPC2"/>
    <property type="match status" value="1"/>
</dbReference>
<dbReference type="InterPro" id="IPR050556">
    <property type="entry name" value="Type_II_TA_system_RNase"/>
</dbReference>
<proteinExistence type="inferred from homology"/>
<comment type="similarity">
    <text evidence="7">Belongs to the PINc/VapC protein family.</text>
</comment>
<evidence type="ECO:0000256" key="3">
    <source>
        <dbReference type="ARBA" id="ARBA00022722"/>
    </source>
</evidence>
<keyword evidence="4" id="KW-0479">Metal-binding</keyword>
<keyword evidence="3" id="KW-0540">Nuclease</keyword>
<dbReference type="Pfam" id="PF01850">
    <property type="entry name" value="PIN"/>
    <property type="match status" value="1"/>
</dbReference>
<dbReference type="Proteomes" id="UP000798951">
    <property type="component" value="Unassembled WGS sequence"/>
</dbReference>
<dbReference type="Gene3D" id="3.40.50.1010">
    <property type="entry name" value="5'-nuclease"/>
    <property type="match status" value="1"/>
</dbReference>
<dbReference type="EMBL" id="VMSD01000013">
    <property type="protein sequence ID" value="KAF0836627.1"/>
    <property type="molecule type" value="Genomic_DNA"/>
</dbReference>
<keyword evidence="6" id="KW-0460">Magnesium</keyword>
<name>A0ABQ6YFZ0_9NOCA</name>
<evidence type="ECO:0000256" key="1">
    <source>
        <dbReference type="ARBA" id="ARBA00001946"/>
    </source>
</evidence>
<organism evidence="9 10">
    <name type="scientific">Nocardia caishijiensis</name>
    <dbReference type="NCBI Taxonomy" id="184756"/>
    <lineage>
        <taxon>Bacteria</taxon>
        <taxon>Bacillati</taxon>
        <taxon>Actinomycetota</taxon>
        <taxon>Actinomycetes</taxon>
        <taxon>Mycobacteriales</taxon>
        <taxon>Nocardiaceae</taxon>
        <taxon>Nocardia</taxon>
    </lineage>
</organism>